<gene>
    <name evidence="1" type="ordered locus">SpiBuddy_1713</name>
</gene>
<dbReference type="KEGG" id="sbu:SpiBuddy_1713"/>
<dbReference type="HOGENOM" id="CLU_1766840_0_0_12"/>
<evidence type="ECO:0000313" key="1">
    <source>
        <dbReference type="EMBL" id="ADY13538.1"/>
    </source>
</evidence>
<dbReference type="EMBL" id="CP002541">
    <property type="protein sequence ID" value="ADY13538.1"/>
    <property type="molecule type" value="Genomic_DNA"/>
</dbReference>
<dbReference type="OrthoDB" id="371040at2"/>
<evidence type="ECO:0000313" key="2">
    <source>
        <dbReference type="Proteomes" id="UP000008466"/>
    </source>
</evidence>
<keyword evidence="2" id="KW-1185">Reference proteome</keyword>
<dbReference type="AlphaFoldDB" id="F0RZI6"/>
<name>F0RZI6_SPHGB</name>
<protein>
    <submittedName>
        <fullName evidence="1">Uncharacterized protein</fullName>
    </submittedName>
</protein>
<dbReference type="RefSeq" id="WP_013607387.1">
    <property type="nucleotide sequence ID" value="NC_015152.1"/>
</dbReference>
<accession>F0RZI6</accession>
<organism evidence="1 2">
    <name type="scientific">Sphaerochaeta globosa (strain ATCC BAA-1886 / DSM 22777 / Buddy)</name>
    <name type="common">Spirochaeta sp. (strain Buddy)</name>
    <dbReference type="NCBI Taxonomy" id="158189"/>
    <lineage>
        <taxon>Bacteria</taxon>
        <taxon>Pseudomonadati</taxon>
        <taxon>Spirochaetota</taxon>
        <taxon>Spirochaetia</taxon>
        <taxon>Spirochaetales</taxon>
        <taxon>Sphaerochaetaceae</taxon>
        <taxon>Sphaerochaeta</taxon>
    </lineage>
</organism>
<reference evidence="2" key="1">
    <citation type="submission" date="2011-02" db="EMBL/GenBank/DDBJ databases">
        <title>Complete sequence of Spirochaeta sp. Buddy.</title>
        <authorList>
            <person name="Lucas S."/>
            <person name="Copeland A."/>
            <person name="Lapidus A."/>
            <person name="Cheng J.-F."/>
            <person name="Goodwin L."/>
            <person name="Pitluck S."/>
            <person name="Zeytun A."/>
            <person name="Detter J.C."/>
            <person name="Han C."/>
            <person name="Tapia R."/>
            <person name="Land M."/>
            <person name="Hauser L."/>
            <person name="Kyrpides N."/>
            <person name="Ivanova N."/>
            <person name="Mikhailova N."/>
            <person name="Pagani I."/>
            <person name="Ritalahti K.M."/>
            <person name="Loeffler F.E."/>
            <person name="Woyke T."/>
        </authorList>
    </citation>
    <scope>NUCLEOTIDE SEQUENCE [LARGE SCALE GENOMIC DNA]</scope>
    <source>
        <strain evidence="2">ATCC BAA-1886 / DSM 22777 / Buddy</strain>
    </source>
</reference>
<proteinExistence type="predicted"/>
<dbReference type="Proteomes" id="UP000008466">
    <property type="component" value="Chromosome"/>
</dbReference>
<sequence length="148" mass="16564">MESYYILRLGNDLRTKLIKIRTLLFEKSGQSCFCCLEPCIILGPCDPSSSVPFVSCPQLPILIDGTLHFEEGQLFLPLEREVLAPLRNELATDYPISGIYLGSEQVSVPIQSFTINSVSLAMLTVERTEDLTLWNVLSERHLDSGKES</sequence>